<comment type="caution">
    <text evidence="5">The sequence shown here is derived from an EMBL/GenBank/DDBJ whole genome shotgun (WGS) entry which is preliminary data.</text>
</comment>
<keyword evidence="3" id="KW-0812">Transmembrane</keyword>
<evidence type="ECO:0000256" key="3">
    <source>
        <dbReference type="SAM" id="Phobius"/>
    </source>
</evidence>
<protein>
    <submittedName>
        <fullName evidence="5">DNA-binding winged helix-turn-helix (WHTH) domain-containing protein</fullName>
    </submittedName>
</protein>
<evidence type="ECO:0000259" key="4">
    <source>
        <dbReference type="PROSITE" id="PS51755"/>
    </source>
</evidence>
<dbReference type="Proteomes" id="UP000183031">
    <property type="component" value="Unassembled WGS sequence"/>
</dbReference>
<organism evidence="5 6">
    <name type="scientific">Serratia nematodiphila</name>
    <dbReference type="NCBI Taxonomy" id="458197"/>
    <lineage>
        <taxon>Bacteria</taxon>
        <taxon>Pseudomonadati</taxon>
        <taxon>Pseudomonadota</taxon>
        <taxon>Gammaproteobacteria</taxon>
        <taxon>Enterobacterales</taxon>
        <taxon>Yersiniaceae</taxon>
        <taxon>Serratia</taxon>
    </lineage>
</organism>
<evidence type="ECO:0000256" key="2">
    <source>
        <dbReference type="PROSITE-ProRule" id="PRU01091"/>
    </source>
</evidence>
<gene>
    <name evidence="5" type="ORF">SAMN02927935_03077</name>
</gene>
<keyword evidence="3" id="KW-0472">Membrane</keyword>
<feature type="domain" description="OmpR/PhoB-type" evidence="4">
    <location>
        <begin position="1"/>
        <end position="104"/>
    </location>
</feature>
<evidence type="ECO:0000313" key="5">
    <source>
        <dbReference type="EMBL" id="SCY94287.1"/>
    </source>
</evidence>
<evidence type="ECO:0000313" key="6">
    <source>
        <dbReference type="Proteomes" id="UP000183031"/>
    </source>
</evidence>
<dbReference type="CDD" id="cd00383">
    <property type="entry name" value="trans_reg_C"/>
    <property type="match status" value="1"/>
</dbReference>
<dbReference type="InterPro" id="IPR036388">
    <property type="entry name" value="WH-like_DNA-bd_sf"/>
</dbReference>
<feature type="DNA-binding region" description="OmpR/PhoB-type" evidence="2">
    <location>
        <begin position="1"/>
        <end position="104"/>
    </location>
</feature>
<accession>A0A1G5K111</accession>
<reference evidence="5 6" key="1">
    <citation type="submission" date="2016-10" db="EMBL/GenBank/DDBJ databases">
        <authorList>
            <person name="Varghese N."/>
            <person name="Submissions S."/>
        </authorList>
    </citation>
    <scope>NUCLEOTIDE SEQUENCE [LARGE SCALE GENOMIC DNA]</scope>
    <source>
        <strain evidence="5 6">CGMCC 1.6853</strain>
    </source>
</reference>
<dbReference type="PROSITE" id="PS51755">
    <property type="entry name" value="OMPR_PHOB"/>
    <property type="match status" value="1"/>
</dbReference>
<keyword evidence="6" id="KW-1185">Reference proteome</keyword>
<name>A0A1G5K111_9GAMM</name>
<dbReference type="InterPro" id="IPR016032">
    <property type="entry name" value="Sig_transdc_resp-reg_C-effctor"/>
</dbReference>
<proteinExistence type="predicted"/>
<dbReference type="EMBL" id="FMUT01000008">
    <property type="protein sequence ID" value="SCY94287.1"/>
    <property type="molecule type" value="Genomic_DNA"/>
</dbReference>
<keyword evidence="1 2" id="KW-0238">DNA-binding</keyword>
<dbReference type="InterPro" id="IPR001867">
    <property type="entry name" value="OmpR/PhoB-type_DNA-bd"/>
</dbReference>
<dbReference type="Gene3D" id="1.10.10.10">
    <property type="entry name" value="Winged helix-like DNA-binding domain superfamily/Winged helix DNA-binding domain"/>
    <property type="match status" value="1"/>
</dbReference>
<keyword evidence="3" id="KW-1133">Transmembrane helix</keyword>
<dbReference type="SUPFAM" id="SSF46894">
    <property type="entry name" value="C-terminal effector domain of the bipartite response regulators"/>
    <property type="match status" value="1"/>
</dbReference>
<dbReference type="RefSeq" id="WP_033631440.1">
    <property type="nucleotide sequence ID" value="NZ_CBCSIN010000011.1"/>
</dbReference>
<evidence type="ECO:0000256" key="1">
    <source>
        <dbReference type="ARBA" id="ARBA00023125"/>
    </source>
</evidence>
<dbReference type="GO" id="GO:0003677">
    <property type="term" value="F:DNA binding"/>
    <property type="evidence" value="ECO:0007669"/>
    <property type="project" value="UniProtKB-KW"/>
</dbReference>
<feature type="transmembrane region" description="Helical" evidence="3">
    <location>
        <begin position="157"/>
        <end position="176"/>
    </location>
</feature>
<sequence length="265" mass="29947">MKYIINLTLVFDPESRLLVLRNNSQLAIGLSNPATRLLSELIKNNKMELTRETLIKHVWEDFGFSPSSATLSNHISELRKAFEALGVSKDILLTVPRIGFKMDAEIHPETKPPKEPPLAEDIAPLPPVNEKVAVEDIIMSDSLVNSKKPLRKMNVRILSFLLVLSVTATVFAWSILSKHEQHALIGIQAKCRIYTLDEGKEGPEQLEHARKMLAEEAIDCSQTNLDIYYMEARPANELLKVNFMAVCTKSNDMSYKKCDNFKQVK</sequence>
<dbReference type="Pfam" id="PF00486">
    <property type="entry name" value="Trans_reg_C"/>
    <property type="match status" value="1"/>
</dbReference>
<dbReference type="SMART" id="SM00862">
    <property type="entry name" value="Trans_reg_C"/>
    <property type="match status" value="1"/>
</dbReference>